<sequence>MEDFSELKKFVIPPNTRFEERNIVVENDAIVGAGSKLGYGIIGKKIIVGERASIEGSIQGEEVRIDSWCSIGGDVYCNGDAYIGEFASIDGKLTVFGDLEIGRNVRIGKGFEARGLITIQNPLPVLIFIFLYILELLRLGRLEEAEKLFEIVEKIESPLIISENSKVNLEVLETGTDLIAESSRILGNIKAKNVKADRCEIFGSIRAKDIVLSSCRVHGAVEGKRIYLINETEVYGYVKGDKVYMEEKCRIDESITGRKGVWIKGKIELPEFDWLKSDEDAESPESVSRGADDA</sequence>
<dbReference type="STRING" id="387631.Asulf_00463"/>
<organism evidence="1 2">
    <name type="scientific">Archaeoglobus sulfaticallidus PM70-1</name>
    <dbReference type="NCBI Taxonomy" id="387631"/>
    <lineage>
        <taxon>Archaea</taxon>
        <taxon>Methanobacteriati</taxon>
        <taxon>Methanobacteriota</taxon>
        <taxon>Archaeoglobi</taxon>
        <taxon>Archaeoglobales</taxon>
        <taxon>Archaeoglobaceae</taxon>
        <taxon>Archaeoglobus</taxon>
    </lineage>
</organism>
<dbReference type="eggNOG" id="arCOG02471">
    <property type="taxonomic scope" value="Archaea"/>
</dbReference>
<dbReference type="KEGG" id="ast:Asulf_00463"/>
<dbReference type="GO" id="GO:0016746">
    <property type="term" value="F:acyltransferase activity"/>
    <property type="evidence" value="ECO:0007669"/>
    <property type="project" value="UniProtKB-KW"/>
</dbReference>
<dbReference type="HOGENOM" id="CLU_040510_1_0_2"/>
<accession>N0BK37</accession>
<name>N0BK37_9EURY</name>
<dbReference type="SUPFAM" id="SSF51161">
    <property type="entry name" value="Trimeric LpxA-like enzymes"/>
    <property type="match status" value="1"/>
</dbReference>
<dbReference type="Gene3D" id="2.160.10.10">
    <property type="entry name" value="Hexapeptide repeat proteins"/>
    <property type="match status" value="1"/>
</dbReference>
<dbReference type="InterPro" id="IPR011004">
    <property type="entry name" value="Trimer_LpxA-like_sf"/>
</dbReference>
<evidence type="ECO:0000313" key="1">
    <source>
        <dbReference type="EMBL" id="AGK60490.1"/>
    </source>
</evidence>
<keyword evidence="1" id="KW-0012">Acyltransferase</keyword>
<dbReference type="AlphaFoldDB" id="N0BK37"/>
<protein>
    <submittedName>
        <fullName evidence="1">Putative acyltransferase</fullName>
    </submittedName>
</protein>
<reference evidence="1 2" key="1">
    <citation type="journal article" date="2013" name="Genome Announc.">
        <title>Complete Genome Sequence of the Thermophilic and Facultatively Chemolithoautotrophic Sulfate Reducer Archaeoglobus sulfaticallidus Strain PM70-1T.</title>
        <authorList>
            <person name="Stokke R."/>
            <person name="Hocking W.P."/>
            <person name="Steinsbu B.O."/>
            <person name="Steen I.H."/>
        </authorList>
    </citation>
    <scope>NUCLEOTIDE SEQUENCE [LARGE SCALE GENOMIC DNA]</scope>
    <source>
        <strain evidence="1">PM70-1</strain>
    </source>
</reference>
<gene>
    <name evidence="1" type="ORF">Asulf_00463</name>
</gene>
<dbReference type="Proteomes" id="UP000013307">
    <property type="component" value="Chromosome"/>
</dbReference>
<keyword evidence="2" id="KW-1185">Reference proteome</keyword>
<dbReference type="EMBL" id="CP005290">
    <property type="protein sequence ID" value="AGK60490.1"/>
    <property type="molecule type" value="Genomic_DNA"/>
</dbReference>
<proteinExistence type="predicted"/>
<evidence type="ECO:0000313" key="2">
    <source>
        <dbReference type="Proteomes" id="UP000013307"/>
    </source>
</evidence>
<keyword evidence="1" id="KW-0808">Transferase</keyword>